<feature type="transmembrane region" description="Helical" evidence="7">
    <location>
        <begin position="190"/>
        <end position="213"/>
    </location>
</feature>
<feature type="transmembrane region" description="Helical" evidence="7">
    <location>
        <begin position="167"/>
        <end position="184"/>
    </location>
</feature>
<evidence type="ECO:0000313" key="8">
    <source>
        <dbReference type="EMBL" id="WOJ96938.1"/>
    </source>
</evidence>
<dbReference type="RefSeq" id="WP_407327625.1">
    <property type="nucleotide sequence ID" value="NZ_CP136865.1"/>
</dbReference>
<keyword evidence="3" id="KW-0808">Transferase</keyword>
<gene>
    <name evidence="8" type="ORF">R0137_17105</name>
</gene>
<feature type="transmembrane region" description="Helical" evidence="7">
    <location>
        <begin position="107"/>
        <end position="124"/>
    </location>
</feature>
<dbReference type="CDD" id="cd06853">
    <property type="entry name" value="GT_WecA_like"/>
    <property type="match status" value="1"/>
</dbReference>
<keyword evidence="6 7" id="KW-0472">Membrane</keyword>
<evidence type="ECO:0000256" key="5">
    <source>
        <dbReference type="ARBA" id="ARBA00022989"/>
    </source>
</evidence>
<feature type="transmembrane region" description="Helical" evidence="7">
    <location>
        <begin position="77"/>
        <end position="95"/>
    </location>
</feature>
<evidence type="ECO:0000256" key="3">
    <source>
        <dbReference type="ARBA" id="ARBA00022679"/>
    </source>
</evidence>
<sequence length="365" mass="39606">MPSALGYFFFSFVLTLGFIWALALIAPKVGLIDTPDYRKHHKGAIPVVGGIAILLTFITSTVISGEQTQSVLGASGATVWVFLLAATLLTILGALDDYRAIGVMTRTICEVLIALLLVEGLDLIPRNLGDLVGSGNIRVPDWAAYPFALIAIFGVINAYNMLDGIDGLLSSLILITVTAFHLFTQIEPSFVSLTLGGALAAFLVSNLELAPFVPKTFLGDAGSKLLGFIVVSLILVVTTKQISGEKYIAPVTALYLVALPLFDMVFITLRRIYGRKSPFSADRSHIHHLMNDLDMSQKRSVALISCAYLTPAFIGLMLDRAGAATPQQFFIFLGLFIGYCLIMSQAWRVAKRYQALKLQVQLQTD</sequence>
<feature type="transmembrane region" description="Helical" evidence="7">
    <location>
        <begin position="43"/>
        <end position="65"/>
    </location>
</feature>
<dbReference type="PANTHER" id="PTHR22926">
    <property type="entry name" value="PHOSPHO-N-ACETYLMURAMOYL-PENTAPEPTIDE-TRANSFERASE"/>
    <property type="match status" value="1"/>
</dbReference>
<comment type="subcellular location">
    <subcellularLocation>
        <location evidence="1">Cell membrane</location>
        <topology evidence="1">Multi-pass membrane protein</topology>
    </subcellularLocation>
</comment>
<dbReference type="PANTHER" id="PTHR22926:SF3">
    <property type="entry name" value="UNDECAPRENYL-PHOSPHATE ALPHA-N-ACETYLGLUCOSAMINYL 1-PHOSPHATE TRANSFERASE"/>
    <property type="match status" value="1"/>
</dbReference>
<dbReference type="EMBL" id="CP136865">
    <property type="protein sequence ID" value="WOJ96938.1"/>
    <property type="molecule type" value="Genomic_DNA"/>
</dbReference>
<evidence type="ECO:0000256" key="2">
    <source>
        <dbReference type="ARBA" id="ARBA00022475"/>
    </source>
</evidence>
<feature type="transmembrane region" description="Helical" evidence="7">
    <location>
        <begin position="225"/>
        <end position="242"/>
    </location>
</feature>
<keyword evidence="4 7" id="KW-0812">Transmembrane</keyword>
<dbReference type="InterPro" id="IPR000715">
    <property type="entry name" value="Glycosyl_transferase_4"/>
</dbReference>
<keyword evidence="2" id="KW-1003">Cell membrane</keyword>
<organism evidence="8 9">
    <name type="scientific">Congregibacter brevis</name>
    <dbReference type="NCBI Taxonomy" id="3081201"/>
    <lineage>
        <taxon>Bacteria</taxon>
        <taxon>Pseudomonadati</taxon>
        <taxon>Pseudomonadota</taxon>
        <taxon>Gammaproteobacteria</taxon>
        <taxon>Cellvibrionales</taxon>
        <taxon>Halieaceae</taxon>
        <taxon>Congregibacter</taxon>
    </lineage>
</organism>
<evidence type="ECO:0008006" key="10">
    <source>
        <dbReference type="Google" id="ProtNLM"/>
    </source>
</evidence>
<evidence type="ECO:0000256" key="6">
    <source>
        <dbReference type="ARBA" id="ARBA00023136"/>
    </source>
</evidence>
<name>A0ABZ0IE37_9GAMM</name>
<proteinExistence type="predicted"/>
<evidence type="ECO:0000313" key="9">
    <source>
        <dbReference type="Proteomes" id="UP001626549"/>
    </source>
</evidence>
<feature type="transmembrane region" description="Helical" evidence="7">
    <location>
        <begin position="300"/>
        <end position="318"/>
    </location>
</feature>
<protein>
    <recommendedName>
        <fullName evidence="10">UDP-GlcNAc:undecaprenyl-phosphate GlcNAc-1-phosphate transferase</fullName>
    </recommendedName>
</protein>
<evidence type="ECO:0000256" key="4">
    <source>
        <dbReference type="ARBA" id="ARBA00022692"/>
    </source>
</evidence>
<keyword evidence="5 7" id="KW-1133">Transmembrane helix</keyword>
<feature type="transmembrane region" description="Helical" evidence="7">
    <location>
        <begin position="144"/>
        <end position="162"/>
    </location>
</feature>
<keyword evidence="9" id="KW-1185">Reference proteome</keyword>
<feature type="transmembrane region" description="Helical" evidence="7">
    <location>
        <begin position="330"/>
        <end position="350"/>
    </location>
</feature>
<feature type="transmembrane region" description="Helical" evidence="7">
    <location>
        <begin position="248"/>
        <end position="269"/>
    </location>
</feature>
<evidence type="ECO:0000256" key="1">
    <source>
        <dbReference type="ARBA" id="ARBA00004651"/>
    </source>
</evidence>
<accession>A0ABZ0IE37</accession>
<dbReference type="Proteomes" id="UP001626549">
    <property type="component" value="Chromosome"/>
</dbReference>
<dbReference type="Pfam" id="PF00953">
    <property type="entry name" value="Glycos_transf_4"/>
    <property type="match status" value="1"/>
</dbReference>
<reference evidence="8 9" key="1">
    <citation type="submission" date="2023-10" db="EMBL/GenBank/DDBJ databases">
        <title>Two novel species belonging to the OM43/NOR5 clade.</title>
        <authorList>
            <person name="Park M."/>
        </authorList>
    </citation>
    <scope>NUCLEOTIDE SEQUENCE [LARGE SCALE GENOMIC DNA]</scope>
    <source>
        <strain evidence="8 9">IMCC45268</strain>
    </source>
</reference>
<feature type="transmembrane region" description="Helical" evidence="7">
    <location>
        <begin position="6"/>
        <end position="31"/>
    </location>
</feature>
<evidence type="ECO:0000256" key="7">
    <source>
        <dbReference type="SAM" id="Phobius"/>
    </source>
</evidence>